<dbReference type="InterPro" id="IPR034294">
    <property type="entry name" value="Aquaporin_transptr"/>
</dbReference>
<dbReference type="PANTHER" id="PTHR45724:SF13">
    <property type="entry name" value="AQUAPORIN NIP1-1-RELATED"/>
    <property type="match status" value="1"/>
</dbReference>
<dbReference type="PROSITE" id="PS00221">
    <property type="entry name" value="MIP"/>
    <property type="match status" value="1"/>
</dbReference>
<dbReference type="RefSeq" id="WP_317641669.1">
    <property type="nucleotide sequence ID" value="NZ_JAPMIV010000056.1"/>
</dbReference>
<evidence type="ECO:0000313" key="9">
    <source>
        <dbReference type="Proteomes" id="UP001276150"/>
    </source>
</evidence>
<evidence type="ECO:0000256" key="6">
    <source>
        <dbReference type="RuleBase" id="RU000477"/>
    </source>
</evidence>
<sequence>MTQRQPAPARLSNLPKRFVAEVIGTFFLVVAALLSPAGLTFALVGLTLLVMVLVLGKVSGSHLNPAVTVGLVVARQFPFRAGLLYILAQVIGAFLAFAFGSLVGRQLPTTDPHANALWFEVIGTVLLVFVVTRVVMSKLPPAASGLGIGLALSVGIAIAGPSSGGVLNPAIALVLLLGKLSSGSLLTGILYLIVPILAGAVAALLAVYLTPDEIPEEEREEVTAKPERR</sequence>
<dbReference type="PRINTS" id="PR00783">
    <property type="entry name" value="MINTRINSICP"/>
</dbReference>
<evidence type="ECO:0000313" key="8">
    <source>
        <dbReference type="EMBL" id="MDV6376313.1"/>
    </source>
</evidence>
<reference evidence="8 9" key="1">
    <citation type="submission" date="2022-11" db="EMBL/GenBank/DDBJ databases">
        <title>Deinococcus ZS9-10, Low Temperature and Draught-tolerating, UV-resistant Bacteria from Continental Antarctica.</title>
        <authorList>
            <person name="Cheng L."/>
        </authorList>
    </citation>
    <scope>NUCLEOTIDE SEQUENCE [LARGE SCALE GENOMIC DNA]</scope>
    <source>
        <strain evidence="8 9">ZS9-10</strain>
    </source>
</reference>
<accession>A0ABU4DV45</accession>
<feature type="transmembrane region" description="Helical" evidence="7">
    <location>
        <begin position="189"/>
        <end position="209"/>
    </location>
</feature>
<keyword evidence="2 6" id="KW-0813">Transport</keyword>
<comment type="subcellular location">
    <subcellularLocation>
        <location evidence="1">Membrane</location>
        <topology evidence="1">Multi-pass membrane protein</topology>
    </subcellularLocation>
</comment>
<keyword evidence="9" id="KW-1185">Reference proteome</keyword>
<feature type="transmembrane region" description="Helical" evidence="7">
    <location>
        <begin position="148"/>
        <end position="177"/>
    </location>
</feature>
<evidence type="ECO:0000256" key="5">
    <source>
        <dbReference type="ARBA" id="ARBA00023136"/>
    </source>
</evidence>
<keyword evidence="3 6" id="KW-0812">Transmembrane</keyword>
<feature type="transmembrane region" description="Helical" evidence="7">
    <location>
        <begin position="83"/>
        <end position="104"/>
    </location>
</feature>
<evidence type="ECO:0000256" key="2">
    <source>
        <dbReference type="ARBA" id="ARBA00022448"/>
    </source>
</evidence>
<evidence type="ECO:0000256" key="4">
    <source>
        <dbReference type="ARBA" id="ARBA00022989"/>
    </source>
</evidence>
<keyword evidence="4 7" id="KW-1133">Transmembrane helix</keyword>
<dbReference type="Gene3D" id="1.20.1080.10">
    <property type="entry name" value="Glycerol uptake facilitator protein"/>
    <property type="match status" value="2"/>
</dbReference>
<feature type="transmembrane region" description="Helical" evidence="7">
    <location>
        <begin position="22"/>
        <end position="55"/>
    </location>
</feature>
<evidence type="ECO:0000256" key="7">
    <source>
        <dbReference type="SAM" id="Phobius"/>
    </source>
</evidence>
<keyword evidence="5 7" id="KW-0472">Membrane</keyword>
<feature type="transmembrane region" description="Helical" evidence="7">
    <location>
        <begin position="116"/>
        <end position="136"/>
    </location>
</feature>
<organism evidence="8 9">
    <name type="scientific">Deinococcus arenicola</name>
    <dbReference type="NCBI Taxonomy" id="2994950"/>
    <lineage>
        <taxon>Bacteria</taxon>
        <taxon>Thermotogati</taxon>
        <taxon>Deinococcota</taxon>
        <taxon>Deinococci</taxon>
        <taxon>Deinococcales</taxon>
        <taxon>Deinococcaceae</taxon>
        <taxon>Deinococcus</taxon>
    </lineage>
</organism>
<evidence type="ECO:0000256" key="3">
    <source>
        <dbReference type="ARBA" id="ARBA00022692"/>
    </source>
</evidence>
<dbReference type="InterPro" id="IPR000425">
    <property type="entry name" value="MIP"/>
</dbReference>
<gene>
    <name evidence="8" type="ORF">ORD21_17090</name>
</gene>
<comment type="similarity">
    <text evidence="6">Belongs to the MIP/aquaporin (TC 1.A.8) family.</text>
</comment>
<dbReference type="SUPFAM" id="SSF81338">
    <property type="entry name" value="Aquaporin-like"/>
    <property type="match status" value="1"/>
</dbReference>
<dbReference type="EMBL" id="JAPMIV010000056">
    <property type="protein sequence ID" value="MDV6376313.1"/>
    <property type="molecule type" value="Genomic_DNA"/>
</dbReference>
<name>A0ABU4DV45_9DEIO</name>
<dbReference type="Pfam" id="PF00230">
    <property type="entry name" value="MIP"/>
    <property type="match status" value="1"/>
</dbReference>
<dbReference type="Proteomes" id="UP001276150">
    <property type="component" value="Unassembled WGS sequence"/>
</dbReference>
<protein>
    <submittedName>
        <fullName evidence="8">Aquaporin</fullName>
    </submittedName>
</protein>
<proteinExistence type="inferred from homology"/>
<dbReference type="PANTHER" id="PTHR45724">
    <property type="entry name" value="AQUAPORIN NIP2-1"/>
    <property type="match status" value="1"/>
</dbReference>
<evidence type="ECO:0000256" key="1">
    <source>
        <dbReference type="ARBA" id="ARBA00004141"/>
    </source>
</evidence>
<comment type="caution">
    <text evidence="8">The sequence shown here is derived from an EMBL/GenBank/DDBJ whole genome shotgun (WGS) entry which is preliminary data.</text>
</comment>
<dbReference type="InterPro" id="IPR022357">
    <property type="entry name" value="MIP_CS"/>
</dbReference>
<dbReference type="InterPro" id="IPR023271">
    <property type="entry name" value="Aquaporin-like"/>
</dbReference>